<organism evidence="2 3">
    <name type="scientific">Neorhodopirellula pilleata</name>
    <dbReference type="NCBI Taxonomy" id="2714738"/>
    <lineage>
        <taxon>Bacteria</taxon>
        <taxon>Pseudomonadati</taxon>
        <taxon>Planctomycetota</taxon>
        <taxon>Planctomycetia</taxon>
        <taxon>Pirellulales</taxon>
        <taxon>Pirellulaceae</taxon>
        <taxon>Neorhodopirellula</taxon>
    </lineage>
</organism>
<gene>
    <name evidence="2" type="ORF">Pla100_44940</name>
</gene>
<dbReference type="InterPro" id="IPR024266">
    <property type="entry name" value="DUF3806"/>
</dbReference>
<dbReference type="Proteomes" id="UP000316213">
    <property type="component" value="Unassembled WGS sequence"/>
</dbReference>
<dbReference type="Gene3D" id="1.20.120.1090">
    <property type="match status" value="1"/>
</dbReference>
<sequence>MFAFLLSLVGCAPSNKAGGSIEDSIRQLTSEDESYLNTKRAVFTRDSPDDVRARFKNALLGKGNMSLADDLEAIGVVFGDLIANDSPMTWVTVEFEGERMFAMTYPKTSVVLFPIAMIDKRARKGEVIDLPTLVSDTIATVERSIQNPEYQR</sequence>
<accession>A0A5C6A1H6</accession>
<dbReference type="EMBL" id="SJPM01000010">
    <property type="protein sequence ID" value="TWT93177.1"/>
    <property type="molecule type" value="Genomic_DNA"/>
</dbReference>
<proteinExistence type="predicted"/>
<evidence type="ECO:0000313" key="3">
    <source>
        <dbReference type="Proteomes" id="UP000316213"/>
    </source>
</evidence>
<evidence type="ECO:0000259" key="1">
    <source>
        <dbReference type="Pfam" id="PF12713"/>
    </source>
</evidence>
<name>A0A5C6A1H6_9BACT</name>
<keyword evidence="3" id="KW-1185">Reference proteome</keyword>
<reference evidence="2 3" key="1">
    <citation type="submission" date="2019-02" db="EMBL/GenBank/DDBJ databases">
        <title>Deep-cultivation of Planctomycetes and their phenomic and genomic characterization uncovers novel biology.</title>
        <authorList>
            <person name="Wiegand S."/>
            <person name="Jogler M."/>
            <person name="Boedeker C."/>
            <person name="Pinto D."/>
            <person name="Vollmers J."/>
            <person name="Rivas-Marin E."/>
            <person name="Kohn T."/>
            <person name="Peeters S.H."/>
            <person name="Heuer A."/>
            <person name="Rast P."/>
            <person name="Oberbeckmann S."/>
            <person name="Bunk B."/>
            <person name="Jeske O."/>
            <person name="Meyerdierks A."/>
            <person name="Storesund J.E."/>
            <person name="Kallscheuer N."/>
            <person name="Luecker S."/>
            <person name="Lage O.M."/>
            <person name="Pohl T."/>
            <person name="Merkel B.J."/>
            <person name="Hornburger P."/>
            <person name="Mueller R.-W."/>
            <person name="Bruemmer F."/>
            <person name="Labrenz M."/>
            <person name="Spormann A.M."/>
            <person name="Op Den Camp H."/>
            <person name="Overmann J."/>
            <person name="Amann R."/>
            <person name="Jetten M.S.M."/>
            <person name="Mascher T."/>
            <person name="Medema M.H."/>
            <person name="Devos D.P."/>
            <person name="Kaster A.-K."/>
            <person name="Ovreas L."/>
            <person name="Rohde M."/>
            <person name="Galperin M.Y."/>
            <person name="Jogler C."/>
        </authorList>
    </citation>
    <scope>NUCLEOTIDE SEQUENCE [LARGE SCALE GENOMIC DNA]</scope>
    <source>
        <strain evidence="2 3">Pla100</strain>
    </source>
</reference>
<dbReference type="AlphaFoldDB" id="A0A5C6A1H6"/>
<dbReference type="Pfam" id="PF12713">
    <property type="entry name" value="DUF3806"/>
    <property type="match status" value="1"/>
</dbReference>
<comment type="caution">
    <text evidence="2">The sequence shown here is derived from an EMBL/GenBank/DDBJ whole genome shotgun (WGS) entry which is preliminary data.</text>
</comment>
<feature type="domain" description="DUF3806" evidence="1">
    <location>
        <begin position="68"/>
        <end position="130"/>
    </location>
</feature>
<protein>
    <recommendedName>
        <fullName evidence="1">DUF3806 domain-containing protein</fullName>
    </recommendedName>
</protein>
<evidence type="ECO:0000313" key="2">
    <source>
        <dbReference type="EMBL" id="TWT93177.1"/>
    </source>
</evidence>